<feature type="domain" description="DUF2241" evidence="1">
    <location>
        <begin position="5"/>
        <end position="68"/>
    </location>
</feature>
<comment type="caution">
    <text evidence="3">The sequence shown here is derived from an EMBL/GenBank/DDBJ whole genome shotgun (WGS) entry which is preliminary data.</text>
</comment>
<dbReference type="InterPro" id="IPR018717">
    <property type="entry name" value="DUF2241"/>
</dbReference>
<dbReference type="InterPro" id="IPR045865">
    <property type="entry name" value="ACT-like_dom_sf"/>
</dbReference>
<dbReference type="Gene3D" id="3.30.2130.10">
    <property type="entry name" value="VC0802-like"/>
    <property type="match status" value="1"/>
</dbReference>
<evidence type="ECO:0000259" key="1">
    <source>
        <dbReference type="Pfam" id="PF10000"/>
    </source>
</evidence>
<organism evidence="3">
    <name type="scientific">marine sediment metagenome</name>
    <dbReference type="NCBI Taxonomy" id="412755"/>
    <lineage>
        <taxon>unclassified sequences</taxon>
        <taxon>metagenomes</taxon>
        <taxon>ecological metagenomes</taxon>
    </lineage>
</organism>
<gene>
    <name evidence="3" type="ORF">S01H1_19995</name>
</gene>
<protein>
    <submittedName>
        <fullName evidence="3">Uncharacterized protein</fullName>
    </submittedName>
</protein>
<dbReference type="EMBL" id="BARS01010879">
    <property type="protein sequence ID" value="GAF98167.1"/>
    <property type="molecule type" value="Genomic_DNA"/>
</dbReference>
<dbReference type="PANTHER" id="PTHR39199">
    <property type="entry name" value="BLR5128 PROTEIN"/>
    <property type="match status" value="1"/>
</dbReference>
<evidence type="ECO:0000313" key="3">
    <source>
        <dbReference type="EMBL" id="GAF98167.1"/>
    </source>
</evidence>
<reference evidence="3" key="1">
    <citation type="journal article" date="2014" name="Front. Microbiol.">
        <title>High frequency of phylogenetically diverse reductive dehalogenase-homologous genes in deep subseafloor sedimentary metagenomes.</title>
        <authorList>
            <person name="Kawai M."/>
            <person name="Futagami T."/>
            <person name="Toyoda A."/>
            <person name="Takaki Y."/>
            <person name="Nishi S."/>
            <person name="Hori S."/>
            <person name="Arai W."/>
            <person name="Tsubouchi T."/>
            <person name="Morono Y."/>
            <person name="Uchiyama I."/>
            <person name="Ito T."/>
            <person name="Fujiyama A."/>
            <person name="Inagaki F."/>
            <person name="Takami H."/>
        </authorList>
    </citation>
    <scope>NUCLEOTIDE SEQUENCE</scope>
    <source>
        <strain evidence="3">Expedition CK06-06</strain>
    </source>
</reference>
<feature type="non-terminal residue" evidence="3">
    <location>
        <position position="124"/>
    </location>
</feature>
<dbReference type="PANTHER" id="PTHR39199:SF1">
    <property type="entry name" value="BLR5128 PROTEIN"/>
    <property type="match status" value="1"/>
</dbReference>
<dbReference type="Pfam" id="PF13840">
    <property type="entry name" value="ACT_7"/>
    <property type="match status" value="1"/>
</dbReference>
<dbReference type="SUPFAM" id="SSF55021">
    <property type="entry name" value="ACT-like"/>
    <property type="match status" value="2"/>
</dbReference>
<evidence type="ECO:0000259" key="2">
    <source>
        <dbReference type="Pfam" id="PF13840"/>
    </source>
</evidence>
<accession>X0UCQ6</accession>
<proteinExistence type="predicted"/>
<dbReference type="InterPro" id="IPR027795">
    <property type="entry name" value="CASTOR_ACT_dom"/>
</dbReference>
<name>X0UCQ6_9ZZZZ</name>
<sequence>MCLLTGISNLNELLNNMKPKLVNENLVFCSVSEKQYKELKISPIMIFQEIEGITLIIPKKIALKNSLCHSNTTAWSMISLTVHSSLEAIGFIAEITKYLTRFDVSTNVVSAFYHDHLFVQSEET</sequence>
<feature type="domain" description="CASTOR ACT" evidence="2">
    <location>
        <begin position="77"/>
        <end position="123"/>
    </location>
</feature>
<dbReference type="Pfam" id="PF10000">
    <property type="entry name" value="ACT_3"/>
    <property type="match status" value="1"/>
</dbReference>
<dbReference type="AlphaFoldDB" id="X0UCQ6"/>